<gene>
    <name evidence="1" type="ORF">SJ05684_c31790</name>
</gene>
<keyword evidence="2" id="KW-1185">Reference proteome</keyword>
<dbReference type="EMBL" id="CP023067">
    <property type="protein sequence ID" value="ASY64603.1"/>
    <property type="molecule type" value="Genomic_DNA"/>
</dbReference>
<proteinExistence type="predicted"/>
<name>A0A249PF77_9HYPH</name>
<dbReference type="Proteomes" id="UP000217211">
    <property type="component" value="Chromosome"/>
</dbReference>
<organism evidence="1 2">
    <name type="scientific">Sinorhizobium sojae CCBAU 05684</name>
    <dbReference type="NCBI Taxonomy" id="716928"/>
    <lineage>
        <taxon>Bacteria</taxon>
        <taxon>Pseudomonadati</taxon>
        <taxon>Pseudomonadota</taxon>
        <taxon>Alphaproteobacteria</taxon>
        <taxon>Hyphomicrobiales</taxon>
        <taxon>Rhizobiaceae</taxon>
        <taxon>Sinorhizobium/Ensifer group</taxon>
        <taxon>Sinorhizobium</taxon>
    </lineage>
</organism>
<sequence>MGASFRESTGARPMVRDRKCGAPRLSSRAKKIFASAPFPCCI</sequence>
<evidence type="ECO:0000313" key="1">
    <source>
        <dbReference type="EMBL" id="ASY64603.1"/>
    </source>
</evidence>
<protein>
    <submittedName>
        <fullName evidence="1">Uncharacterized protein</fullName>
    </submittedName>
</protein>
<dbReference type="AlphaFoldDB" id="A0A249PF77"/>
<reference evidence="1 2" key="1">
    <citation type="submission" date="2017-08" db="EMBL/GenBank/DDBJ databases">
        <title>Multipartite genome sequences of Sinorhizobium species nodulating soybeans.</title>
        <authorList>
            <person name="Tian C.F."/>
        </authorList>
    </citation>
    <scope>NUCLEOTIDE SEQUENCE [LARGE SCALE GENOMIC DNA]</scope>
    <source>
        <strain evidence="1 2">CCBAU 05684</strain>
    </source>
</reference>
<dbReference type="KEGG" id="esj:SJ05684_c31790"/>
<evidence type="ECO:0000313" key="2">
    <source>
        <dbReference type="Proteomes" id="UP000217211"/>
    </source>
</evidence>
<accession>A0A249PF77</accession>